<dbReference type="VEuPathDB" id="FungiDB:YALI0_A15796g"/>
<sequence>MKLSSAALVAFAAPVIAQQTTNTYATTTITSMHTVTATLTCEPSDYVTSTRTLIEYEDDRCIVNNFVYSHCKFLPPSTTCPPEFQTWVTKTTETESGFSIWTTEVVVMECLSTPVSVPITTTDPATIPESTEPATSTEGAQHFGGAHYFGEAHYFGGAHYIP</sequence>
<evidence type="ECO:0000313" key="3">
    <source>
        <dbReference type="Proteomes" id="UP000256601"/>
    </source>
</evidence>
<accession>A0A371BX18</accession>
<gene>
    <name evidence="2" type="ORF">B0I71DRAFT_169720</name>
</gene>
<feature type="signal peptide" evidence="1">
    <location>
        <begin position="1"/>
        <end position="17"/>
    </location>
</feature>
<dbReference type="EMBL" id="KZ859189">
    <property type="protein sequence ID" value="RDW22626.1"/>
    <property type="molecule type" value="Genomic_DNA"/>
</dbReference>
<evidence type="ECO:0000313" key="2">
    <source>
        <dbReference type="EMBL" id="RDW22626.1"/>
    </source>
</evidence>
<reference evidence="2 3" key="1">
    <citation type="submission" date="2018-07" db="EMBL/GenBank/DDBJ databases">
        <title>Draft Genome Assemblies for Five Robust Yarrowia lipolytica Strains Exhibiting High Lipid Production and Pentose Sugar Utilization and Sugar Alcohol Secretion from Undetoxified Lignocellulosic Biomass Hydrolysates.</title>
        <authorList>
            <consortium name="DOE Joint Genome Institute"/>
            <person name="Walker C."/>
            <person name="Ryu S."/>
            <person name="Na H."/>
            <person name="Zane M."/>
            <person name="LaButti K."/>
            <person name="Lipzen A."/>
            <person name="Haridas S."/>
            <person name="Barry K."/>
            <person name="Grigoriev I.V."/>
            <person name="Quarterman J."/>
            <person name="Slininger P."/>
            <person name="Dien B."/>
            <person name="Trinh C.T."/>
        </authorList>
    </citation>
    <scope>NUCLEOTIDE SEQUENCE [LARGE SCALE GENOMIC DNA]</scope>
    <source>
        <strain evidence="2 3">YB392</strain>
    </source>
</reference>
<feature type="chain" id="PRO_5016794604" evidence="1">
    <location>
        <begin position="18"/>
        <end position="162"/>
    </location>
</feature>
<protein>
    <submittedName>
        <fullName evidence="2">Uncharacterized protein</fullName>
    </submittedName>
</protein>
<dbReference type="AlphaFoldDB" id="A0A371BX18"/>
<dbReference type="VEuPathDB" id="FungiDB:YALI1_A15813g"/>
<evidence type="ECO:0000256" key="1">
    <source>
        <dbReference type="SAM" id="SignalP"/>
    </source>
</evidence>
<organism evidence="2 3">
    <name type="scientific">Yarrowia lipolytica</name>
    <name type="common">Candida lipolytica</name>
    <dbReference type="NCBI Taxonomy" id="4952"/>
    <lineage>
        <taxon>Eukaryota</taxon>
        <taxon>Fungi</taxon>
        <taxon>Dikarya</taxon>
        <taxon>Ascomycota</taxon>
        <taxon>Saccharomycotina</taxon>
        <taxon>Dipodascomycetes</taxon>
        <taxon>Dipodascales</taxon>
        <taxon>Dipodascales incertae sedis</taxon>
        <taxon>Yarrowia</taxon>
    </lineage>
</organism>
<proteinExistence type="predicted"/>
<keyword evidence="1" id="KW-0732">Signal</keyword>
<name>A0A371BX18_YARLL</name>
<dbReference type="Proteomes" id="UP000256601">
    <property type="component" value="Unassembled WGS sequence"/>
</dbReference>